<keyword evidence="1" id="KW-1133">Transmembrane helix</keyword>
<gene>
    <name evidence="2" type="ORF">VNO77_35142</name>
</gene>
<keyword evidence="3" id="KW-1185">Reference proteome</keyword>
<sequence>MTQINKKALCFIYLIRLLHVIVCMFLVMPLCISNIDKATYHRERPWEKCSLDSANHYVLVHRLLDVFTFKLIAEKHAFC</sequence>
<protein>
    <submittedName>
        <fullName evidence="2">Uncharacterized protein</fullName>
    </submittedName>
</protein>
<comment type="caution">
    <text evidence="2">The sequence shown here is derived from an EMBL/GenBank/DDBJ whole genome shotgun (WGS) entry which is preliminary data.</text>
</comment>
<reference evidence="2 3" key="1">
    <citation type="submission" date="2024-01" db="EMBL/GenBank/DDBJ databases">
        <title>The genomes of 5 underutilized Papilionoideae crops provide insights into root nodulation and disease resistanc.</title>
        <authorList>
            <person name="Jiang F."/>
        </authorList>
    </citation>
    <scope>NUCLEOTIDE SEQUENCE [LARGE SCALE GENOMIC DNA]</scope>
    <source>
        <strain evidence="2">LVBAO_FW01</strain>
        <tissue evidence="2">Leaves</tissue>
    </source>
</reference>
<evidence type="ECO:0000313" key="3">
    <source>
        <dbReference type="Proteomes" id="UP001367508"/>
    </source>
</evidence>
<proteinExistence type="predicted"/>
<keyword evidence="1" id="KW-0472">Membrane</keyword>
<dbReference type="Proteomes" id="UP001367508">
    <property type="component" value="Unassembled WGS sequence"/>
</dbReference>
<organism evidence="2 3">
    <name type="scientific">Canavalia gladiata</name>
    <name type="common">Sword bean</name>
    <name type="synonym">Dolichos gladiatus</name>
    <dbReference type="NCBI Taxonomy" id="3824"/>
    <lineage>
        <taxon>Eukaryota</taxon>
        <taxon>Viridiplantae</taxon>
        <taxon>Streptophyta</taxon>
        <taxon>Embryophyta</taxon>
        <taxon>Tracheophyta</taxon>
        <taxon>Spermatophyta</taxon>
        <taxon>Magnoliopsida</taxon>
        <taxon>eudicotyledons</taxon>
        <taxon>Gunneridae</taxon>
        <taxon>Pentapetalae</taxon>
        <taxon>rosids</taxon>
        <taxon>fabids</taxon>
        <taxon>Fabales</taxon>
        <taxon>Fabaceae</taxon>
        <taxon>Papilionoideae</taxon>
        <taxon>50 kb inversion clade</taxon>
        <taxon>NPAAA clade</taxon>
        <taxon>indigoferoid/millettioid clade</taxon>
        <taxon>Phaseoleae</taxon>
        <taxon>Canavalia</taxon>
    </lineage>
</organism>
<feature type="transmembrane region" description="Helical" evidence="1">
    <location>
        <begin position="12"/>
        <end position="32"/>
    </location>
</feature>
<accession>A0AAN9KIA3</accession>
<dbReference type="AlphaFoldDB" id="A0AAN9KIA3"/>
<evidence type="ECO:0000256" key="1">
    <source>
        <dbReference type="SAM" id="Phobius"/>
    </source>
</evidence>
<keyword evidence="1" id="KW-0812">Transmembrane</keyword>
<name>A0AAN9KIA3_CANGL</name>
<evidence type="ECO:0000313" key="2">
    <source>
        <dbReference type="EMBL" id="KAK7316254.1"/>
    </source>
</evidence>
<dbReference type="EMBL" id="JAYMYQ010000008">
    <property type="protein sequence ID" value="KAK7316254.1"/>
    <property type="molecule type" value="Genomic_DNA"/>
</dbReference>